<dbReference type="AlphaFoldDB" id="A0A1I6X3S1"/>
<dbReference type="PANTHER" id="PTHR43784:SF2">
    <property type="entry name" value="GDSL-LIKE LIPASE_ACYLHYDROLASE, PUTATIVE (AFU_ORTHOLOGUE AFUA_2G00820)-RELATED"/>
    <property type="match status" value="1"/>
</dbReference>
<sequence length="446" mass="46769">MLLSIGVRRESEERYPLRGLVLRTLLCLLGCLAAVATTAPAATARSEPEPRAQEWVAAWAASPVRGSDLPGTDSCPAGEGVDDATVRDAVFISSGGSEVRIRLSNVYGNAPLRIGHATVAVRSAGAASVPGTMRELRFGGNASTVIPAGEYRYSDPVELRVEALSTLLISVHLPETTGALTNHPFANQTNYLAQGDTAADPAGSEYSTMPCWVVADAVDVRPSPRVEGTVVAFGDSITDTAATTYNANQRWPDHLARRLHARSGATLSVVNAGLGGNRLLAERPGQPYYGIAGVDRFAGDVLSQSGVRSVIVLEGVNDIGYNATADGVIAGYERLIELAHARGVTVLGGTITPFKGSSVWTQQREDTRQRVNEWIRNSGRFDAVIDFAAATADPAAQLRLRPSYDGGDGLHPGDAGTAAMADAVDLDELLSVSAGRDAAVTGSAHQ</sequence>
<dbReference type="EMBL" id="FPAT01000001">
    <property type="protein sequence ID" value="SFT32958.1"/>
    <property type="molecule type" value="Genomic_DNA"/>
</dbReference>
<gene>
    <name evidence="3" type="ORF">SAMN04487904_101136</name>
</gene>
<proteinExistence type="predicted"/>
<evidence type="ECO:0000313" key="4">
    <source>
        <dbReference type="Proteomes" id="UP000199165"/>
    </source>
</evidence>
<dbReference type="Proteomes" id="UP000199165">
    <property type="component" value="Unassembled WGS sequence"/>
</dbReference>
<dbReference type="PANTHER" id="PTHR43784">
    <property type="entry name" value="GDSL-LIKE LIPASE/ACYLHYDROLASE, PUTATIVE (AFU_ORTHOLOGUE AFUA_2G00820)-RELATED"/>
    <property type="match status" value="1"/>
</dbReference>
<feature type="signal peptide" evidence="1">
    <location>
        <begin position="1"/>
        <end position="41"/>
    </location>
</feature>
<evidence type="ECO:0000313" key="3">
    <source>
        <dbReference type="EMBL" id="SFT32958.1"/>
    </source>
</evidence>
<keyword evidence="1" id="KW-0732">Signal</keyword>
<dbReference type="InterPro" id="IPR053140">
    <property type="entry name" value="GDSL_Rv0518-like"/>
</dbReference>
<dbReference type="InterPro" id="IPR036514">
    <property type="entry name" value="SGNH_hydro_sf"/>
</dbReference>
<dbReference type="CDD" id="cd01830">
    <property type="entry name" value="XynE_like"/>
    <property type="match status" value="1"/>
</dbReference>
<feature type="chain" id="PRO_5011779940" evidence="1">
    <location>
        <begin position="42"/>
        <end position="446"/>
    </location>
</feature>
<accession>A0A1I6X3S1</accession>
<dbReference type="Pfam" id="PF13472">
    <property type="entry name" value="Lipase_GDSL_2"/>
    <property type="match status" value="1"/>
</dbReference>
<dbReference type="STRING" id="995060.SAMN04487904_101136"/>
<name>A0A1I6X3S1_9ACTN</name>
<reference evidence="4" key="1">
    <citation type="submission" date="2016-10" db="EMBL/GenBank/DDBJ databases">
        <authorList>
            <person name="Varghese N."/>
            <person name="Submissions S."/>
        </authorList>
    </citation>
    <scope>NUCLEOTIDE SEQUENCE [LARGE SCALE GENOMIC DNA]</scope>
    <source>
        <strain evidence="4">DSM 45501</strain>
    </source>
</reference>
<evidence type="ECO:0000259" key="2">
    <source>
        <dbReference type="Pfam" id="PF13472"/>
    </source>
</evidence>
<keyword evidence="4" id="KW-1185">Reference proteome</keyword>
<protein>
    <submittedName>
        <fullName evidence="3">Lysophospholipase L1</fullName>
    </submittedName>
</protein>
<organism evidence="3 4">
    <name type="scientific">Actinopolyspora righensis</name>
    <dbReference type="NCBI Taxonomy" id="995060"/>
    <lineage>
        <taxon>Bacteria</taxon>
        <taxon>Bacillati</taxon>
        <taxon>Actinomycetota</taxon>
        <taxon>Actinomycetes</taxon>
        <taxon>Actinopolysporales</taxon>
        <taxon>Actinopolysporaceae</taxon>
        <taxon>Actinopolyspora</taxon>
        <taxon>Actinopolyspora alba group</taxon>
    </lineage>
</organism>
<feature type="domain" description="SGNH hydrolase-type esterase" evidence="2">
    <location>
        <begin position="232"/>
        <end position="418"/>
    </location>
</feature>
<dbReference type="Gene3D" id="3.40.50.1110">
    <property type="entry name" value="SGNH hydrolase"/>
    <property type="match status" value="1"/>
</dbReference>
<dbReference type="InterPro" id="IPR013830">
    <property type="entry name" value="SGNH_hydro"/>
</dbReference>
<evidence type="ECO:0000256" key="1">
    <source>
        <dbReference type="SAM" id="SignalP"/>
    </source>
</evidence>
<dbReference type="SUPFAM" id="SSF52266">
    <property type="entry name" value="SGNH hydrolase"/>
    <property type="match status" value="1"/>
</dbReference>